<dbReference type="InterPro" id="IPR017850">
    <property type="entry name" value="Alkaline_phosphatase_core_sf"/>
</dbReference>
<evidence type="ECO:0000256" key="7">
    <source>
        <dbReference type="ARBA" id="ARBA00023211"/>
    </source>
</evidence>
<feature type="active site" description="Phosphoserine intermediate" evidence="10 11">
    <location>
        <position position="64"/>
    </location>
</feature>
<dbReference type="HAMAP" id="MF_01038">
    <property type="entry name" value="GpmI"/>
    <property type="match status" value="1"/>
</dbReference>
<feature type="binding site" evidence="10 13">
    <location>
        <position position="14"/>
    </location>
    <ligand>
        <name>Mn(2+)</name>
        <dbReference type="ChEBI" id="CHEBI:29035"/>
        <label>2</label>
    </ligand>
</feature>
<comment type="caution">
    <text evidence="16">The sequence shown here is derived from an EMBL/GenBank/DDBJ whole genome shotgun (WGS) entry which is preliminary data.</text>
</comment>
<dbReference type="NCBIfam" id="TIGR01307">
    <property type="entry name" value="pgm_bpd_ind"/>
    <property type="match status" value="1"/>
</dbReference>
<keyword evidence="17" id="KW-1185">Reference proteome</keyword>
<dbReference type="InterPro" id="IPR005995">
    <property type="entry name" value="Pgm_bpd_ind"/>
</dbReference>
<dbReference type="EMBL" id="JTEO01000001">
    <property type="protein sequence ID" value="MCQ6961773.1"/>
    <property type="molecule type" value="Genomic_DNA"/>
</dbReference>
<keyword evidence="8 10" id="KW-0413">Isomerase</keyword>
<dbReference type="GO" id="GO:0004619">
    <property type="term" value="F:phosphoglycerate mutase activity"/>
    <property type="evidence" value="ECO:0007669"/>
    <property type="project" value="UniProtKB-UniRule"/>
</dbReference>
<feature type="binding site" evidence="10 13">
    <location>
        <position position="445"/>
    </location>
    <ligand>
        <name>Mn(2+)</name>
        <dbReference type="ChEBI" id="CHEBI:29035"/>
        <label>2</label>
    </ligand>
</feature>
<dbReference type="InterPro" id="IPR036646">
    <property type="entry name" value="PGAM_B_sf"/>
</dbReference>
<feature type="binding site" evidence="10 12">
    <location>
        <begin position="263"/>
        <end position="266"/>
    </location>
    <ligand>
        <name>substrate</name>
    </ligand>
</feature>
<keyword evidence="5 10" id="KW-0479">Metal-binding</keyword>
<dbReference type="CDD" id="cd16010">
    <property type="entry name" value="iPGM"/>
    <property type="match status" value="1"/>
</dbReference>
<reference evidence="16 17" key="1">
    <citation type="journal article" date="2011" name="Appl. Environ. Microbiol.">
        <title>Methanogenic archaea isolated from Taiwan's Chelungpu fault.</title>
        <authorList>
            <person name="Wu S.Y."/>
            <person name="Lai M.C."/>
        </authorList>
    </citation>
    <scope>NUCLEOTIDE SEQUENCE [LARGE SCALE GENOMIC DNA]</scope>
    <source>
        <strain evidence="16 17">St545Mb</strain>
    </source>
</reference>
<dbReference type="PIRSF" id="PIRSF001492">
    <property type="entry name" value="IPGAM"/>
    <property type="match status" value="1"/>
</dbReference>
<evidence type="ECO:0000256" key="9">
    <source>
        <dbReference type="ARBA" id="ARBA00071648"/>
    </source>
</evidence>
<feature type="domain" description="Metalloenzyme" evidence="14">
    <location>
        <begin position="6"/>
        <end position="499"/>
    </location>
</feature>
<dbReference type="FunFam" id="3.40.1450.10:FF:000001">
    <property type="entry name" value="2,3-bisphosphoglycerate-independent phosphoglycerate mutase"/>
    <property type="match status" value="1"/>
</dbReference>
<dbReference type="InterPro" id="IPR011258">
    <property type="entry name" value="BPG-indep_PGM_N"/>
</dbReference>
<evidence type="ECO:0000256" key="13">
    <source>
        <dbReference type="PIRSR" id="PIRSR001492-3"/>
    </source>
</evidence>
<evidence type="ECO:0000256" key="6">
    <source>
        <dbReference type="ARBA" id="ARBA00023152"/>
    </source>
</evidence>
<evidence type="ECO:0000259" key="15">
    <source>
        <dbReference type="Pfam" id="PF06415"/>
    </source>
</evidence>
<dbReference type="Pfam" id="PF01676">
    <property type="entry name" value="Metalloenzyme"/>
    <property type="match status" value="1"/>
</dbReference>
<feature type="binding site" evidence="10 12">
    <location>
        <position position="125"/>
    </location>
    <ligand>
        <name>substrate</name>
    </ligand>
</feature>
<feature type="binding site" evidence="10 13">
    <location>
        <position position="444"/>
    </location>
    <ligand>
        <name>Mn(2+)</name>
        <dbReference type="ChEBI" id="CHEBI:29035"/>
        <label>2</label>
    </ligand>
</feature>
<feature type="binding site" evidence="10 12">
    <location>
        <begin position="155"/>
        <end position="156"/>
    </location>
    <ligand>
        <name>substrate</name>
    </ligand>
</feature>
<evidence type="ECO:0000313" key="17">
    <source>
        <dbReference type="Proteomes" id="UP001206983"/>
    </source>
</evidence>
<evidence type="ECO:0000256" key="4">
    <source>
        <dbReference type="ARBA" id="ARBA00012026"/>
    </source>
</evidence>
<dbReference type="SUPFAM" id="SSF64158">
    <property type="entry name" value="2,3-Bisphosphoglycerate-independent phosphoglycerate mutase, substrate-binding domain"/>
    <property type="match status" value="1"/>
</dbReference>
<dbReference type="GO" id="GO:0006096">
    <property type="term" value="P:glycolytic process"/>
    <property type="evidence" value="ECO:0007669"/>
    <property type="project" value="UniProtKB-UniRule"/>
</dbReference>
<gene>
    <name evidence="10" type="primary">gpmI</name>
    <name evidence="16" type="ORF">PV02_00455</name>
</gene>
<evidence type="ECO:0000256" key="11">
    <source>
        <dbReference type="PIRSR" id="PIRSR001492-1"/>
    </source>
</evidence>
<comment type="similarity">
    <text evidence="3 10">Belongs to the BPG-independent phosphoglycerate mutase family.</text>
</comment>
<proteinExistence type="inferred from homology"/>
<keyword evidence="6 10" id="KW-0324">Glycolysis</keyword>
<dbReference type="AlphaFoldDB" id="A0AAE3H8T8"/>
<evidence type="ECO:0000256" key="8">
    <source>
        <dbReference type="ARBA" id="ARBA00023235"/>
    </source>
</evidence>
<dbReference type="GO" id="GO:0006007">
    <property type="term" value="P:glucose catabolic process"/>
    <property type="evidence" value="ECO:0007669"/>
    <property type="project" value="InterPro"/>
</dbReference>
<comment type="function">
    <text evidence="10">Catalyzes the interconversion of 2-phosphoglycerate and 3-phosphoglycerate.</text>
</comment>
<evidence type="ECO:0000256" key="2">
    <source>
        <dbReference type="ARBA" id="ARBA00004798"/>
    </source>
</evidence>
<evidence type="ECO:0000259" key="14">
    <source>
        <dbReference type="Pfam" id="PF01676"/>
    </source>
</evidence>
<dbReference type="Pfam" id="PF06415">
    <property type="entry name" value="iPGM_N"/>
    <property type="match status" value="1"/>
</dbReference>
<dbReference type="GO" id="GO:0030145">
    <property type="term" value="F:manganese ion binding"/>
    <property type="evidence" value="ECO:0007669"/>
    <property type="project" value="UniProtKB-UniRule"/>
</dbReference>
<dbReference type="Gene3D" id="3.40.720.10">
    <property type="entry name" value="Alkaline Phosphatase, subunit A"/>
    <property type="match status" value="1"/>
</dbReference>
<dbReference type="GO" id="GO:0005737">
    <property type="term" value="C:cytoplasm"/>
    <property type="evidence" value="ECO:0007669"/>
    <property type="project" value="InterPro"/>
</dbReference>
<dbReference type="Proteomes" id="UP001206983">
    <property type="component" value="Unassembled WGS sequence"/>
</dbReference>
<feature type="binding site" evidence="10 12">
    <location>
        <position position="336"/>
    </location>
    <ligand>
        <name>substrate</name>
    </ligand>
</feature>
<feature type="binding site" evidence="10 13">
    <location>
        <position position="407"/>
    </location>
    <ligand>
        <name>Mn(2+)</name>
        <dbReference type="ChEBI" id="CHEBI:29035"/>
        <label>1</label>
    </ligand>
</feature>
<keyword evidence="7 10" id="KW-0464">Manganese</keyword>
<name>A0AAE3H8T8_9EURY</name>
<comment type="catalytic activity">
    <reaction evidence="1 10">
        <text>(2R)-2-phosphoglycerate = (2R)-3-phosphoglycerate</text>
        <dbReference type="Rhea" id="RHEA:15901"/>
        <dbReference type="ChEBI" id="CHEBI:58272"/>
        <dbReference type="ChEBI" id="CHEBI:58289"/>
        <dbReference type="EC" id="5.4.2.12"/>
    </reaction>
</comment>
<feature type="binding site" evidence="10 13">
    <location>
        <position position="64"/>
    </location>
    <ligand>
        <name>Mn(2+)</name>
        <dbReference type="ChEBI" id="CHEBI:29035"/>
        <label>2</label>
    </ligand>
</feature>
<dbReference type="EC" id="5.4.2.12" evidence="4 10"/>
<evidence type="ECO:0000256" key="10">
    <source>
        <dbReference type="HAMAP-Rule" id="MF_01038"/>
    </source>
</evidence>
<dbReference type="Gene3D" id="3.40.1450.10">
    <property type="entry name" value="BPG-independent phosphoglycerate mutase, domain B"/>
    <property type="match status" value="1"/>
</dbReference>
<evidence type="ECO:0000256" key="1">
    <source>
        <dbReference type="ARBA" id="ARBA00000370"/>
    </source>
</evidence>
<evidence type="ECO:0000256" key="3">
    <source>
        <dbReference type="ARBA" id="ARBA00008819"/>
    </source>
</evidence>
<comment type="pathway">
    <text evidence="2 10">Carbohydrate degradation; glycolysis; pyruvate from D-glyceraldehyde 3-phosphate: step 3/5.</text>
</comment>
<dbReference type="SUPFAM" id="SSF53649">
    <property type="entry name" value="Alkaline phosphatase-like"/>
    <property type="match status" value="1"/>
</dbReference>
<feature type="binding site" evidence="10 13">
    <location>
        <position position="403"/>
    </location>
    <ligand>
        <name>Mn(2+)</name>
        <dbReference type="ChEBI" id="CHEBI:29035"/>
        <label>1</label>
    </ligand>
</feature>
<evidence type="ECO:0000313" key="16">
    <source>
        <dbReference type="EMBL" id="MCQ6961773.1"/>
    </source>
</evidence>
<dbReference type="PANTHER" id="PTHR31637:SF0">
    <property type="entry name" value="2,3-BISPHOSPHOGLYCERATE-INDEPENDENT PHOSPHOGLYCERATE MUTASE"/>
    <property type="match status" value="1"/>
</dbReference>
<evidence type="ECO:0000256" key="5">
    <source>
        <dbReference type="ARBA" id="ARBA00022723"/>
    </source>
</evidence>
<accession>A0AAE3H8T8</accession>
<organism evidence="16 17">
    <name type="scientific">Methanolobus chelungpuianus</name>
    <dbReference type="NCBI Taxonomy" id="502115"/>
    <lineage>
        <taxon>Archaea</taxon>
        <taxon>Methanobacteriati</taxon>
        <taxon>Methanobacteriota</taxon>
        <taxon>Stenosarchaea group</taxon>
        <taxon>Methanomicrobia</taxon>
        <taxon>Methanosarcinales</taxon>
        <taxon>Methanosarcinaceae</taxon>
        <taxon>Methanolobus</taxon>
    </lineage>
</organism>
<comment type="cofactor">
    <cofactor evidence="10">
        <name>Mn(2+)</name>
        <dbReference type="ChEBI" id="CHEBI:29035"/>
    </cofactor>
    <text evidence="10">Binds 2 manganese ions per subunit.</text>
</comment>
<dbReference type="PANTHER" id="PTHR31637">
    <property type="entry name" value="2,3-BISPHOSPHOGLYCERATE-INDEPENDENT PHOSPHOGLYCERATE MUTASE"/>
    <property type="match status" value="1"/>
</dbReference>
<dbReference type="RefSeq" id="WP_256621341.1">
    <property type="nucleotide sequence ID" value="NZ_JTEO01000001.1"/>
</dbReference>
<feature type="binding site" evidence="10 12">
    <location>
        <position position="187"/>
    </location>
    <ligand>
        <name>substrate</name>
    </ligand>
</feature>
<evidence type="ECO:0000256" key="12">
    <source>
        <dbReference type="PIRSR" id="PIRSR001492-2"/>
    </source>
</evidence>
<dbReference type="InterPro" id="IPR006124">
    <property type="entry name" value="Metalloenzyme"/>
</dbReference>
<protein>
    <recommendedName>
        <fullName evidence="9 10">2,3-bisphosphoglycerate-independent phosphoglycerate mutase</fullName>
        <shortName evidence="10">BPG-independent PGAM</shortName>
        <shortName evidence="10">Phosphoglyceromutase</shortName>
        <shortName evidence="10">iPGM</shortName>
        <ecNumber evidence="4 10">5.4.2.12</ecNumber>
    </recommendedName>
</protein>
<sequence length="515" mass="57372">MLNIRKPLMLMILDGWGYTQETIGNAVLAARTPVLDGLTDKYPWCLLEAAGEPVGLPRGQMGNSEVGHLNIGAGRIIYQDFTRINKSIEDKDFFRNPVLLQAMDNVKRNKSSLHVMGLFSYGGVHSHMEHLRALTEMAKKEGLENIYIHAFLDGRDVPPRAALEDMKGHEEFCRSIGFGKVATVMGRYYSMDRDKRWQRTQLAYDALTQGEGLIARDPVSAIELAYERGENDEFVKPTVITDEQGIPLATIRDGDSLVFYNFRPDRARQLTYSFVNRDFDGFERRASPEVFFVCMTEYDETLEVPIAFPPENIENTLGEVLSRESLKQLRIAETEKYAHVTFFFNGGVEKQNEGEERCLVPSPRIATYDLKPEMSAYEVTDELIKRIRSGKYDVIILNFANMDMVGHSGTMDVTVKAVEAVDECVGRITDTLVSVGGAAFITADHGNAEKMIDYATGEPHTAHTSNPVRCILVNGGEGITLKPGKLADIAPAMLELLGIGKPEEMTGTSLLVRNG</sequence>
<feature type="domain" description="BPG-independent PGAM N-terminal" evidence="15">
    <location>
        <begin position="84"/>
        <end position="300"/>
    </location>
</feature>
<feature type="binding site" evidence="10 12">
    <location>
        <position position="193"/>
    </location>
    <ligand>
        <name>substrate</name>
    </ligand>
</feature>
<feature type="binding site" evidence="10 13">
    <location>
        <position position="463"/>
    </location>
    <ligand>
        <name>Mn(2+)</name>
        <dbReference type="ChEBI" id="CHEBI:29035"/>
        <label>1</label>
    </ligand>
</feature>